<name>A0AAV8WWW7_9CUCU</name>
<sequence length="86" mass="9926">MVLTSLNHKCLFNNNLKCKTLITIRYFYLSKTYSASDKTKLNDSPLKKLLDDASSFQDIKPQNPVQQWATLPYPEGTKIRKQGDFL</sequence>
<gene>
    <name evidence="1" type="ORF">NQ314_015905</name>
</gene>
<dbReference type="Proteomes" id="UP001162156">
    <property type="component" value="Unassembled WGS sequence"/>
</dbReference>
<dbReference type="EMBL" id="JANEYF010004433">
    <property type="protein sequence ID" value="KAJ8931208.1"/>
    <property type="molecule type" value="Genomic_DNA"/>
</dbReference>
<accession>A0AAV8WWW7</accession>
<evidence type="ECO:0000313" key="2">
    <source>
        <dbReference type="Proteomes" id="UP001162156"/>
    </source>
</evidence>
<evidence type="ECO:0000313" key="1">
    <source>
        <dbReference type="EMBL" id="KAJ8931208.1"/>
    </source>
</evidence>
<keyword evidence="2" id="KW-1185">Reference proteome</keyword>
<protein>
    <submittedName>
        <fullName evidence="1">Uncharacterized protein</fullName>
    </submittedName>
</protein>
<comment type="caution">
    <text evidence="1">The sequence shown here is derived from an EMBL/GenBank/DDBJ whole genome shotgun (WGS) entry which is preliminary data.</text>
</comment>
<reference evidence="1" key="1">
    <citation type="journal article" date="2023" name="Insect Mol. Biol.">
        <title>Genome sequencing provides insights into the evolution of gene families encoding plant cell wall-degrading enzymes in longhorned beetles.</title>
        <authorList>
            <person name="Shin N.R."/>
            <person name="Okamura Y."/>
            <person name="Kirsch R."/>
            <person name="Pauchet Y."/>
        </authorList>
    </citation>
    <scope>NUCLEOTIDE SEQUENCE</scope>
    <source>
        <strain evidence="1">RBIC_L_NR</strain>
    </source>
</reference>
<dbReference type="AlphaFoldDB" id="A0AAV8WWW7"/>
<organism evidence="1 2">
    <name type="scientific">Rhamnusium bicolor</name>
    <dbReference type="NCBI Taxonomy" id="1586634"/>
    <lineage>
        <taxon>Eukaryota</taxon>
        <taxon>Metazoa</taxon>
        <taxon>Ecdysozoa</taxon>
        <taxon>Arthropoda</taxon>
        <taxon>Hexapoda</taxon>
        <taxon>Insecta</taxon>
        <taxon>Pterygota</taxon>
        <taxon>Neoptera</taxon>
        <taxon>Endopterygota</taxon>
        <taxon>Coleoptera</taxon>
        <taxon>Polyphaga</taxon>
        <taxon>Cucujiformia</taxon>
        <taxon>Chrysomeloidea</taxon>
        <taxon>Cerambycidae</taxon>
        <taxon>Lepturinae</taxon>
        <taxon>Rhagiini</taxon>
        <taxon>Rhamnusium</taxon>
    </lineage>
</organism>
<proteinExistence type="predicted"/>